<keyword evidence="5 7" id="KW-0560">Oxidoreductase</keyword>
<evidence type="ECO:0000256" key="7">
    <source>
        <dbReference type="HAMAP-Rule" id="MF_02129"/>
    </source>
</evidence>
<dbReference type="Pfam" id="PF02737">
    <property type="entry name" value="3HCDH_N"/>
    <property type="match status" value="1"/>
</dbReference>
<dbReference type="SUPFAM" id="SSF51735">
    <property type="entry name" value="NAD(P)-binding Rossmann-fold domains"/>
    <property type="match status" value="1"/>
</dbReference>
<reference evidence="10 11" key="1">
    <citation type="submission" date="2024-02" db="EMBL/GenBank/DDBJ databases">
        <title>Microbulbifer aestuariivivens NBRC 112533.</title>
        <authorList>
            <person name="Ichikawa N."/>
            <person name="Katano-Makiyama Y."/>
            <person name="Hidaka K."/>
        </authorList>
    </citation>
    <scope>NUCLEOTIDE SEQUENCE [LARGE SCALE GENOMIC DNA]</scope>
    <source>
        <strain evidence="10 11">NBRC 112533</strain>
    </source>
</reference>
<evidence type="ECO:0000259" key="9">
    <source>
        <dbReference type="Pfam" id="PF02737"/>
    </source>
</evidence>
<dbReference type="RefSeq" id="WP_345551595.1">
    <property type="nucleotide sequence ID" value="NZ_BAABRT010000019.1"/>
</dbReference>
<dbReference type="InterPro" id="IPR013328">
    <property type="entry name" value="6PGD_dom2"/>
</dbReference>
<dbReference type="InterPro" id="IPR006176">
    <property type="entry name" value="3-OHacyl-CoA_DH_NAD-bd"/>
</dbReference>
<keyword evidence="11" id="KW-1185">Reference proteome</keyword>
<evidence type="ECO:0000256" key="2">
    <source>
        <dbReference type="ARBA" id="ARBA00004855"/>
    </source>
</evidence>
<accession>A0ABP9WRE9</accession>
<organism evidence="10 11">
    <name type="scientific">Microbulbifer aestuariivivens</name>
    <dbReference type="NCBI Taxonomy" id="1908308"/>
    <lineage>
        <taxon>Bacteria</taxon>
        <taxon>Pseudomonadati</taxon>
        <taxon>Pseudomonadota</taxon>
        <taxon>Gammaproteobacteria</taxon>
        <taxon>Cellvibrionales</taxon>
        <taxon>Microbulbiferaceae</taxon>
        <taxon>Microbulbifer</taxon>
    </lineage>
</organism>
<evidence type="ECO:0000313" key="11">
    <source>
        <dbReference type="Proteomes" id="UP001408594"/>
    </source>
</evidence>
<feature type="binding site" evidence="7">
    <location>
        <begin position="8"/>
        <end position="13"/>
    </location>
    <ligand>
        <name>NAD(+)</name>
        <dbReference type="ChEBI" id="CHEBI:57540"/>
    </ligand>
</feature>
<evidence type="ECO:0000256" key="1">
    <source>
        <dbReference type="ARBA" id="ARBA00004496"/>
    </source>
</evidence>
<comment type="caution">
    <text evidence="10">The sequence shown here is derived from an EMBL/GenBank/DDBJ whole genome shotgun (WGS) entry which is preliminary data.</text>
</comment>
<keyword evidence="4 7" id="KW-0963">Cytoplasm</keyword>
<dbReference type="Gene3D" id="1.10.1040.10">
    <property type="entry name" value="N-(1-d-carboxylethyl)-l-norvaline Dehydrogenase, domain 2"/>
    <property type="match status" value="1"/>
</dbReference>
<comment type="function">
    <text evidence="7">Catalyzes the NAD(+)-dependent oxidation of L-carnitine to 3-dehydrocarnitine.</text>
</comment>
<evidence type="ECO:0000259" key="8">
    <source>
        <dbReference type="Pfam" id="PF00725"/>
    </source>
</evidence>
<evidence type="ECO:0000256" key="3">
    <source>
        <dbReference type="ARBA" id="ARBA00011738"/>
    </source>
</evidence>
<keyword evidence="6 7" id="KW-0520">NAD</keyword>
<comment type="catalytic activity">
    <reaction evidence="7">
        <text>carnitine + NAD(+) = 3-dehydrocarnitine + NADH + H(+)</text>
        <dbReference type="Rhea" id="RHEA:19265"/>
        <dbReference type="ChEBI" id="CHEBI:15378"/>
        <dbReference type="ChEBI" id="CHEBI:17126"/>
        <dbReference type="ChEBI" id="CHEBI:57540"/>
        <dbReference type="ChEBI" id="CHEBI:57885"/>
        <dbReference type="ChEBI" id="CHEBI:57945"/>
        <dbReference type="EC" id="1.1.1.108"/>
    </reaction>
</comment>
<dbReference type="EC" id="1.1.1.108" evidence="7"/>
<evidence type="ECO:0000256" key="4">
    <source>
        <dbReference type="ARBA" id="ARBA00022490"/>
    </source>
</evidence>
<dbReference type="PANTHER" id="PTHR48075">
    <property type="entry name" value="3-HYDROXYACYL-COA DEHYDROGENASE FAMILY PROTEIN"/>
    <property type="match status" value="1"/>
</dbReference>
<dbReference type="InterPro" id="IPR008927">
    <property type="entry name" value="6-PGluconate_DH-like_C_sf"/>
</dbReference>
<comment type="pathway">
    <text evidence="2 7">Amine and polyamine metabolism; carnitine metabolism.</text>
</comment>
<dbReference type="EMBL" id="BAABRT010000019">
    <property type="protein sequence ID" value="GAA5525689.1"/>
    <property type="molecule type" value="Genomic_DNA"/>
</dbReference>
<name>A0ABP9WRE9_9GAMM</name>
<dbReference type="Pfam" id="PF00725">
    <property type="entry name" value="3HCDH"/>
    <property type="match status" value="1"/>
</dbReference>
<evidence type="ECO:0000256" key="5">
    <source>
        <dbReference type="ARBA" id="ARBA00023002"/>
    </source>
</evidence>
<protein>
    <recommendedName>
        <fullName evidence="7">L-carnitine dehydrogenase</fullName>
        <shortName evidence="7">CDH</shortName>
        <shortName evidence="7">L-CDH</shortName>
        <ecNumber evidence="7">1.1.1.108</ecNumber>
    </recommendedName>
</protein>
<sequence>MSHAAVIGTGVIGAGWVARLLANGHKVIAWDPGADAERKLRESIDTAWPALEKVGLAANASKDNLHFASTLAEACEGAFFIQENAPERQAMKVDLLAEISRAAPEDALIGSSTSGFKPSVLQQKMTAPQRFVVSHPFNPVYLLPLVEVVGGEQTSNATIERAMAFFKDIGMHPLHVRNEIDGHLSDRLLEAVWREILHLVNDGVATTGELDQAITYGPGLRWAFMGTNLTYHLAGGETGMRHMLEQFGPALKLPWTKLEAPELNDQLIDRMVEGTQEQAGDHSIRELESLRDNCLVRIMEALSEFEVGAGKVLAEHRARHQVEPAQ</sequence>
<dbReference type="HAMAP" id="MF_02129">
    <property type="entry name" value="L_carnitine_dehydrog"/>
    <property type="match status" value="1"/>
</dbReference>
<comment type="subunit">
    <text evidence="3 7">Homodimer.</text>
</comment>
<evidence type="ECO:0000256" key="6">
    <source>
        <dbReference type="ARBA" id="ARBA00023027"/>
    </source>
</evidence>
<feature type="domain" description="3-hydroxyacyl-CoA dehydrogenase NAD binding" evidence="9">
    <location>
        <begin position="4"/>
        <end position="178"/>
    </location>
</feature>
<dbReference type="NCBIfam" id="NF005471">
    <property type="entry name" value="PRK07066.1"/>
    <property type="match status" value="1"/>
</dbReference>
<dbReference type="Proteomes" id="UP001408594">
    <property type="component" value="Unassembled WGS sequence"/>
</dbReference>
<dbReference type="Gene3D" id="3.40.50.720">
    <property type="entry name" value="NAD(P)-binding Rossmann-like Domain"/>
    <property type="match status" value="1"/>
</dbReference>
<dbReference type="InterPro" id="IPR036291">
    <property type="entry name" value="NAD(P)-bd_dom_sf"/>
</dbReference>
<dbReference type="InterPro" id="IPR026578">
    <property type="entry name" value="L-carnitine_dehydrogenase"/>
</dbReference>
<comment type="subcellular location">
    <subcellularLocation>
        <location evidence="1 7">Cytoplasm</location>
    </subcellularLocation>
</comment>
<evidence type="ECO:0000313" key="10">
    <source>
        <dbReference type="EMBL" id="GAA5525689.1"/>
    </source>
</evidence>
<proteinExistence type="inferred from homology"/>
<dbReference type="PANTHER" id="PTHR48075:SF5">
    <property type="entry name" value="3-HYDROXYBUTYRYL-COA DEHYDROGENASE"/>
    <property type="match status" value="1"/>
</dbReference>
<comment type="similarity">
    <text evidence="7">Belongs to the 3-hydroxyacyl-CoA dehydrogenase family. L-carnitine dehydrogenase subfamily.</text>
</comment>
<gene>
    <name evidence="10" type="primary">lcdH</name>
    <name evidence="10" type="ORF">Maes01_02261</name>
</gene>
<dbReference type="SUPFAM" id="SSF48179">
    <property type="entry name" value="6-phosphogluconate dehydrogenase C-terminal domain-like"/>
    <property type="match status" value="1"/>
</dbReference>
<dbReference type="InterPro" id="IPR006108">
    <property type="entry name" value="3HC_DH_C"/>
</dbReference>
<feature type="domain" description="3-hydroxyacyl-CoA dehydrogenase C-terminal" evidence="8">
    <location>
        <begin position="182"/>
        <end position="257"/>
    </location>
</feature>